<evidence type="ECO:0000313" key="2">
    <source>
        <dbReference type="EMBL" id="RXW13387.1"/>
    </source>
</evidence>
<gene>
    <name evidence="2" type="ORF">EST38_g12465</name>
</gene>
<reference evidence="2 3" key="1">
    <citation type="submission" date="2019-01" db="EMBL/GenBank/DDBJ databases">
        <title>Draft genome sequence of Psathyrella aberdarensis IHI B618.</title>
        <authorList>
            <person name="Buettner E."/>
            <person name="Kellner H."/>
        </authorList>
    </citation>
    <scope>NUCLEOTIDE SEQUENCE [LARGE SCALE GENOMIC DNA]</scope>
    <source>
        <strain evidence="2 3">IHI B618</strain>
    </source>
</reference>
<feature type="region of interest" description="Disordered" evidence="1">
    <location>
        <begin position="135"/>
        <end position="205"/>
    </location>
</feature>
<protein>
    <submittedName>
        <fullName evidence="2">Uncharacterized protein</fullName>
    </submittedName>
</protein>
<name>A0A4Q2D2B6_9AGAR</name>
<evidence type="ECO:0000256" key="1">
    <source>
        <dbReference type="SAM" id="MobiDB-lite"/>
    </source>
</evidence>
<dbReference type="EMBL" id="SDEE01000932">
    <property type="protein sequence ID" value="RXW13387.1"/>
    <property type="molecule type" value="Genomic_DNA"/>
</dbReference>
<organism evidence="2 3">
    <name type="scientific">Candolleomyces aberdarensis</name>
    <dbReference type="NCBI Taxonomy" id="2316362"/>
    <lineage>
        <taxon>Eukaryota</taxon>
        <taxon>Fungi</taxon>
        <taxon>Dikarya</taxon>
        <taxon>Basidiomycota</taxon>
        <taxon>Agaricomycotina</taxon>
        <taxon>Agaricomycetes</taxon>
        <taxon>Agaricomycetidae</taxon>
        <taxon>Agaricales</taxon>
        <taxon>Agaricineae</taxon>
        <taxon>Psathyrellaceae</taxon>
        <taxon>Candolleomyces</taxon>
    </lineage>
</organism>
<dbReference type="OrthoDB" id="10502257at2759"/>
<sequence length="205" mass="23779">MCTKKTCVCWFYEPKFTLTQIRHMEETVGEFDVAMRRGRGSIYLDDFLRDWLRRWPIRTGGRTLTARIAYCRRTISACKAVEVEYVTRLFCYQKNMTRRELAIWMSLRIGELFRERDRVAREECELREAMEAAELFQTGDEDSGDESGDVTSWEVEESLSGDGNSLEDDGDANGDGDGTHFDAEDSDREVEEGYLDDPVFLPFEL</sequence>
<comment type="caution">
    <text evidence="2">The sequence shown here is derived from an EMBL/GenBank/DDBJ whole genome shotgun (WGS) entry which is preliminary data.</text>
</comment>
<evidence type="ECO:0000313" key="3">
    <source>
        <dbReference type="Proteomes" id="UP000290288"/>
    </source>
</evidence>
<dbReference type="AlphaFoldDB" id="A0A4Q2D2B6"/>
<feature type="compositionally biased region" description="Acidic residues" evidence="1">
    <location>
        <begin position="139"/>
        <end position="174"/>
    </location>
</feature>
<proteinExistence type="predicted"/>
<keyword evidence="3" id="KW-1185">Reference proteome</keyword>
<accession>A0A4Q2D2B6</accession>
<dbReference type="Proteomes" id="UP000290288">
    <property type="component" value="Unassembled WGS sequence"/>
</dbReference>
<feature type="compositionally biased region" description="Acidic residues" evidence="1">
    <location>
        <begin position="184"/>
        <end position="195"/>
    </location>
</feature>